<keyword evidence="3" id="KW-1185">Reference proteome</keyword>
<evidence type="ECO:0000256" key="1">
    <source>
        <dbReference type="SAM" id="MobiDB-lite"/>
    </source>
</evidence>
<feature type="compositionally biased region" description="Basic and acidic residues" evidence="1">
    <location>
        <begin position="1"/>
        <end position="28"/>
    </location>
</feature>
<gene>
    <name evidence="2" type="ORF">RRG08_003812</name>
</gene>
<evidence type="ECO:0000313" key="3">
    <source>
        <dbReference type="Proteomes" id="UP001283361"/>
    </source>
</evidence>
<comment type="caution">
    <text evidence="2">The sequence shown here is derived from an EMBL/GenBank/DDBJ whole genome shotgun (WGS) entry which is preliminary data.</text>
</comment>
<name>A0AAE1BCS8_9GAST</name>
<protein>
    <submittedName>
        <fullName evidence="2">Uncharacterized protein</fullName>
    </submittedName>
</protein>
<accession>A0AAE1BCS8</accession>
<reference evidence="2" key="1">
    <citation type="journal article" date="2023" name="G3 (Bethesda)">
        <title>A reference genome for the long-term kleptoplast-retaining sea slug Elysia crispata morphotype clarki.</title>
        <authorList>
            <person name="Eastman K.E."/>
            <person name="Pendleton A.L."/>
            <person name="Shaikh M.A."/>
            <person name="Suttiyut T."/>
            <person name="Ogas R."/>
            <person name="Tomko P."/>
            <person name="Gavelis G."/>
            <person name="Widhalm J.R."/>
            <person name="Wisecaver J.H."/>
        </authorList>
    </citation>
    <scope>NUCLEOTIDE SEQUENCE</scope>
    <source>
        <strain evidence="2">ECLA1</strain>
    </source>
</reference>
<dbReference type="AlphaFoldDB" id="A0AAE1BCS8"/>
<organism evidence="2 3">
    <name type="scientific">Elysia crispata</name>
    <name type="common">lettuce slug</name>
    <dbReference type="NCBI Taxonomy" id="231223"/>
    <lineage>
        <taxon>Eukaryota</taxon>
        <taxon>Metazoa</taxon>
        <taxon>Spiralia</taxon>
        <taxon>Lophotrochozoa</taxon>
        <taxon>Mollusca</taxon>
        <taxon>Gastropoda</taxon>
        <taxon>Heterobranchia</taxon>
        <taxon>Euthyneura</taxon>
        <taxon>Panpulmonata</taxon>
        <taxon>Sacoglossa</taxon>
        <taxon>Placobranchoidea</taxon>
        <taxon>Plakobranchidae</taxon>
        <taxon>Elysia</taxon>
    </lineage>
</organism>
<sequence>MFSKGPPDRKPHIEDRRTKLNKGKKEAQTFHNSGKIGHQGKDCWRKGISKNPQLKNAKYAKRLAVPKKLAGQNIKRRQPLLRDARHTKVGTGTNETSCDAAAAVTRASKRTETKRLRPPDQVDLGLSVEELKEMQKEDPSLEQARKFARIGDVIHTGKQNQCWYSYPKVFWGAYETLQIPQRRTR</sequence>
<proteinExistence type="predicted"/>
<evidence type="ECO:0000313" key="2">
    <source>
        <dbReference type="EMBL" id="KAK3803126.1"/>
    </source>
</evidence>
<dbReference type="EMBL" id="JAWDGP010000185">
    <property type="protein sequence ID" value="KAK3803126.1"/>
    <property type="molecule type" value="Genomic_DNA"/>
</dbReference>
<dbReference type="Proteomes" id="UP001283361">
    <property type="component" value="Unassembled WGS sequence"/>
</dbReference>
<feature type="region of interest" description="Disordered" evidence="1">
    <location>
        <begin position="1"/>
        <end position="42"/>
    </location>
</feature>